<evidence type="ECO:0000313" key="1">
    <source>
        <dbReference type="EMBL" id="MDR9774302.1"/>
    </source>
</evidence>
<accession>A0AAJ2LKG8</accession>
<protein>
    <submittedName>
        <fullName evidence="1">Uncharacterized protein</fullName>
    </submittedName>
</protein>
<comment type="caution">
    <text evidence="1">The sequence shown here is derived from an EMBL/GenBank/DDBJ whole genome shotgun (WGS) entry which is preliminary data.</text>
</comment>
<dbReference type="RefSeq" id="WP_244597479.1">
    <property type="nucleotide sequence ID" value="NZ_CP054027.1"/>
</dbReference>
<evidence type="ECO:0000313" key="2">
    <source>
        <dbReference type="Proteomes" id="UP001268610"/>
    </source>
</evidence>
<gene>
    <name evidence="1" type="ORF">RJJ65_16845</name>
</gene>
<reference evidence="1" key="1">
    <citation type="submission" date="2023-04" db="EMBL/GenBank/DDBJ databases">
        <title>Genomic characterization of faba bean (Vicia faba) microsymbionts in Mexican soils.</title>
        <authorList>
            <person name="Rivera Orduna F.N."/>
            <person name="Guevara-Luna J."/>
            <person name="Yan J."/>
            <person name="Arroyo-Herrera I."/>
            <person name="Li Y."/>
            <person name="Vasquez-Murrieta M.S."/>
            <person name="Wang E.T."/>
        </authorList>
    </citation>
    <scope>NUCLEOTIDE SEQUENCE</scope>
    <source>
        <strain evidence="1">CH26</strain>
    </source>
</reference>
<sequence length="48" mass="5107">MPVTMEAFLLGAGIAAVAIANMAIMATKIPFIRTPDLSRIAPYLLTKC</sequence>
<dbReference type="AlphaFoldDB" id="A0AAJ2LKG8"/>
<proteinExistence type="predicted"/>
<name>A0AAJ2LKG8_9HYPH</name>
<dbReference type="EMBL" id="JAVLSF010000008">
    <property type="protein sequence ID" value="MDR9774302.1"/>
    <property type="molecule type" value="Genomic_DNA"/>
</dbReference>
<organism evidence="1 2">
    <name type="scientific">Rhizobium hidalgonense</name>
    <dbReference type="NCBI Taxonomy" id="1538159"/>
    <lineage>
        <taxon>Bacteria</taxon>
        <taxon>Pseudomonadati</taxon>
        <taxon>Pseudomonadota</taxon>
        <taxon>Alphaproteobacteria</taxon>
        <taxon>Hyphomicrobiales</taxon>
        <taxon>Rhizobiaceae</taxon>
        <taxon>Rhizobium/Agrobacterium group</taxon>
        <taxon>Rhizobium</taxon>
    </lineage>
</organism>
<dbReference type="Proteomes" id="UP001268610">
    <property type="component" value="Unassembled WGS sequence"/>
</dbReference>